<organism evidence="2 3">
    <name type="scientific">Gordonia caeni</name>
    <dbReference type="NCBI Taxonomy" id="1007097"/>
    <lineage>
        <taxon>Bacteria</taxon>
        <taxon>Bacillati</taxon>
        <taxon>Actinomycetota</taxon>
        <taxon>Actinomycetes</taxon>
        <taxon>Mycobacteriales</taxon>
        <taxon>Gordoniaceae</taxon>
        <taxon>Gordonia</taxon>
    </lineage>
</organism>
<dbReference type="RefSeq" id="WP_344786186.1">
    <property type="nucleotide sequence ID" value="NZ_BAAAZW010000016.1"/>
</dbReference>
<dbReference type="SUPFAM" id="SSF109854">
    <property type="entry name" value="DinB/YfiT-like putative metalloenzymes"/>
    <property type="match status" value="1"/>
</dbReference>
<accession>A0ABP7PUD4</accession>
<feature type="domain" description="Mycothiol-dependent maleylpyruvate isomerase metal-binding" evidence="1">
    <location>
        <begin position="14"/>
        <end position="131"/>
    </location>
</feature>
<dbReference type="NCBIfam" id="TIGR03086">
    <property type="entry name" value="TIGR03086 family metal-binding protein"/>
    <property type="match status" value="1"/>
</dbReference>
<dbReference type="NCBIfam" id="TIGR03083">
    <property type="entry name" value="maleylpyruvate isomerase family mycothiol-dependent enzyme"/>
    <property type="match status" value="1"/>
</dbReference>
<gene>
    <name evidence="2" type="ORF">GCM10022231_36250</name>
</gene>
<dbReference type="InterPro" id="IPR017517">
    <property type="entry name" value="Maleyloyr_isom"/>
</dbReference>
<evidence type="ECO:0000313" key="2">
    <source>
        <dbReference type="EMBL" id="GAA3971461.1"/>
    </source>
</evidence>
<dbReference type="Gene3D" id="1.20.120.450">
    <property type="entry name" value="dinb family like domain"/>
    <property type="match status" value="1"/>
</dbReference>
<dbReference type="Pfam" id="PF11716">
    <property type="entry name" value="MDMPI_N"/>
    <property type="match status" value="1"/>
</dbReference>
<evidence type="ECO:0000313" key="3">
    <source>
        <dbReference type="Proteomes" id="UP001418444"/>
    </source>
</evidence>
<keyword evidence="3" id="KW-1185">Reference proteome</keyword>
<proteinExistence type="predicted"/>
<dbReference type="Proteomes" id="UP001418444">
    <property type="component" value="Unassembled WGS sequence"/>
</dbReference>
<dbReference type="InterPro" id="IPR017520">
    <property type="entry name" value="CHP03086"/>
</dbReference>
<dbReference type="InterPro" id="IPR024344">
    <property type="entry name" value="MDMPI_metal-binding"/>
</dbReference>
<sequence>MSWDALQTYDNGLDFFGAVVHAVPADRWGRPSPCAGWSALDVLGHVGLTTAVGATILRGETVTVTPVEPPSSAVSGDPVVWWDGLQAQAHAALTSVDDLDRVIDSPAGPRTVREGLSFPAADLYMHGWDLATATGRDLDIPAEAIEFISGMFADIPDEITRRPGVFGPPVSVPEDASPTATLMAFAGRDPGR</sequence>
<dbReference type="InterPro" id="IPR034660">
    <property type="entry name" value="DinB/YfiT-like"/>
</dbReference>
<comment type="caution">
    <text evidence="2">The sequence shown here is derived from an EMBL/GenBank/DDBJ whole genome shotgun (WGS) entry which is preliminary data.</text>
</comment>
<name>A0ABP7PUD4_9ACTN</name>
<reference evidence="3" key="1">
    <citation type="journal article" date="2019" name="Int. J. Syst. Evol. Microbiol.">
        <title>The Global Catalogue of Microorganisms (GCM) 10K type strain sequencing project: providing services to taxonomists for standard genome sequencing and annotation.</title>
        <authorList>
            <consortium name="The Broad Institute Genomics Platform"/>
            <consortium name="The Broad Institute Genome Sequencing Center for Infectious Disease"/>
            <person name="Wu L."/>
            <person name="Ma J."/>
        </authorList>
    </citation>
    <scope>NUCLEOTIDE SEQUENCE [LARGE SCALE GENOMIC DNA]</scope>
    <source>
        <strain evidence="3">JCM 16923</strain>
    </source>
</reference>
<protein>
    <submittedName>
        <fullName evidence="2">TIGR03086 family metal-binding protein</fullName>
    </submittedName>
</protein>
<dbReference type="EMBL" id="BAAAZW010000016">
    <property type="protein sequence ID" value="GAA3971461.1"/>
    <property type="molecule type" value="Genomic_DNA"/>
</dbReference>
<evidence type="ECO:0000259" key="1">
    <source>
        <dbReference type="Pfam" id="PF11716"/>
    </source>
</evidence>